<dbReference type="EMBL" id="FOXX01000016">
    <property type="protein sequence ID" value="SFQ85702.1"/>
    <property type="molecule type" value="Genomic_DNA"/>
</dbReference>
<name>A0A1I6BXQ2_9BACI</name>
<evidence type="ECO:0000256" key="3">
    <source>
        <dbReference type="ARBA" id="ARBA00022723"/>
    </source>
</evidence>
<dbReference type="InterPro" id="IPR001663">
    <property type="entry name" value="Rng_hydr_dOase-A"/>
</dbReference>
<organism evidence="8 9">
    <name type="scientific">Priestia endophytica DSM 13796</name>
    <dbReference type="NCBI Taxonomy" id="1121089"/>
    <lineage>
        <taxon>Bacteria</taxon>
        <taxon>Bacillati</taxon>
        <taxon>Bacillota</taxon>
        <taxon>Bacilli</taxon>
        <taxon>Bacillales</taxon>
        <taxon>Bacillaceae</taxon>
        <taxon>Priestia</taxon>
    </lineage>
</organism>
<dbReference type="Pfam" id="PF00355">
    <property type="entry name" value="Rieske"/>
    <property type="match status" value="1"/>
</dbReference>
<dbReference type="Gene3D" id="3.90.380.10">
    <property type="entry name" value="Naphthalene 1,2-dioxygenase Alpha Subunit, Chain A, domain 1"/>
    <property type="match status" value="2"/>
</dbReference>
<dbReference type="PROSITE" id="PS51296">
    <property type="entry name" value="RIESKE"/>
    <property type="match status" value="1"/>
</dbReference>
<dbReference type="PANTHER" id="PTHR43756:SF5">
    <property type="entry name" value="CHOLINE MONOOXYGENASE, CHLOROPLASTIC"/>
    <property type="match status" value="1"/>
</dbReference>
<dbReference type="Proteomes" id="UP000182762">
    <property type="component" value="Unassembled WGS sequence"/>
</dbReference>
<dbReference type="CDD" id="cd03469">
    <property type="entry name" value="Rieske_RO_Alpha_N"/>
    <property type="match status" value="1"/>
</dbReference>
<dbReference type="InterPro" id="IPR036922">
    <property type="entry name" value="Rieske_2Fe-2S_sf"/>
</dbReference>
<keyword evidence="6" id="KW-0411">Iron-sulfur</keyword>
<feature type="domain" description="Rieske" evidence="7">
    <location>
        <begin position="41"/>
        <end position="151"/>
    </location>
</feature>
<dbReference type="Gene3D" id="2.102.10.10">
    <property type="entry name" value="Rieske [2Fe-2S] iron-sulphur domain"/>
    <property type="match status" value="1"/>
</dbReference>
<evidence type="ECO:0000256" key="4">
    <source>
        <dbReference type="ARBA" id="ARBA00023002"/>
    </source>
</evidence>
<dbReference type="PRINTS" id="PR00090">
    <property type="entry name" value="RNGDIOXGNASE"/>
</dbReference>
<comment type="caution">
    <text evidence="8">The sequence shown here is derived from an EMBL/GenBank/DDBJ whole genome shotgun (WGS) entry which is preliminary data.</text>
</comment>
<keyword evidence="3" id="KW-0479">Metal-binding</keyword>
<evidence type="ECO:0000256" key="2">
    <source>
        <dbReference type="ARBA" id="ARBA00022714"/>
    </source>
</evidence>
<evidence type="ECO:0000256" key="1">
    <source>
        <dbReference type="ARBA" id="ARBA00001962"/>
    </source>
</evidence>
<sequence>MVMEHNIINDKGRIKSTLKGELYTSPTIFKLEKENIISKSWILVGFAYEVEKPGQYIATKVENENVLIVRGKDSVLRAFLNACRHRGAKLCSDSSGKTGAIRCPYHSWTYSLDGSLIGVPNTSHCREELVNNENYGLESVHLEVWHGMIWVNLSENPESIEKSLDAQILERFGELDTFSRYQIHNLQVAHRKEYEVEANWKLIVENFQECYHCSSIHPELTAALPEFRSGVGTQNSVGGGAKFDDNVNAFSINGKESRPMLKGLLPEDDRTYFGITILPLVFINLTPDHVIIHRIIPISAEKSKVICEWLFDPEEIAKPDFDPKDAVELFHRVNLQDFEACEWCQENMGSKAYKDGGILVPIEQHVSHFYDYVLEAIGMKMEMSNK</sequence>
<dbReference type="SUPFAM" id="SSF55961">
    <property type="entry name" value="Bet v1-like"/>
    <property type="match status" value="1"/>
</dbReference>
<accession>A0A1I6BXQ2</accession>
<evidence type="ECO:0000313" key="8">
    <source>
        <dbReference type="EMBL" id="SFQ85702.1"/>
    </source>
</evidence>
<keyword evidence="9" id="KW-1185">Reference proteome</keyword>
<protein>
    <submittedName>
        <fullName evidence="8">Rieske 2Fe-2S family protein</fullName>
    </submittedName>
</protein>
<comment type="cofactor">
    <cofactor evidence="1">
        <name>Fe cation</name>
        <dbReference type="ChEBI" id="CHEBI:24875"/>
    </cofactor>
</comment>
<evidence type="ECO:0000256" key="6">
    <source>
        <dbReference type="ARBA" id="ARBA00023014"/>
    </source>
</evidence>
<dbReference type="PANTHER" id="PTHR43756">
    <property type="entry name" value="CHOLINE MONOOXYGENASE, CHLOROPLASTIC"/>
    <property type="match status" value="1"/>
</dbReference>
<dbReference type="CDD" id="cd08884">
    <property type="entry name" value="RHO_alpha_C_GbcA-like"/>
    <property type="match status" value="1"/>
</dbReference>
<keyword evidence="2" id="KW-0001">2Fe-2S</keyword>
<evidence type="ECO:0000313" key="9">
    <source>
        <dbReference type="Proteomes" id="UP000182762"/>
    </source>
</evidence>
<keyword evidence="5" id="KW-0408">Iron</keyword>
<gene>
    <name evidence="8" type="ORF">SAMN02745910_04455</name>
</gene>
<dbReference type="Pfam" id="PF00848">
    <property type="entry name" value="Ring_hydroxyl_A"/>
    <property type="match status" value="1"/>
</dbReference>
<keyword evidence="4" id="KW-0560">Oxidoreductase</keyword>
<dbReference type="InterPro" id="IPR015879">
    <property type="entry name" value="Ring_hydroxy_dOase_asu_C_dom"/>
</dbReference>
<evidence type="ECO:0000256" key="5">
    <source>
        <dbReference type="ARBA" id="ARBA00023004"/>
    </source>
</evidence>
<reference evidence="8 9" key="1">
    <citation type="submission" date="2016-10" db="EMBL/GenBank/DDBJ databases">
        <authorList>
            <person name="Varghese N."/>
            <person name="Submissions S."/>
        </authorList>
    </citation>
    <scope>NUCLEOTIDE SEQUENCE [LARGE SCALE GENOMIC DNA]</scope>
    <source>
        <strain evidence="8 9">DSM 13796</strain>
    </source>
</reference>
<dbReference type="GeneID" id="93712990"/>
<dbReference type="SUPFAM" id="SSF50022">
    <property type="entry name" value="ISP domain"/>
    <property type="match status" value="1"/>
</dbReference>
<evidence type="ECO:0000259" key="7">
    <source>
        <dbReference type="PROSITE" id="PS51296"/>
    </source>
</evidence>
<dbReference type="InterPro" id="IPR017941">
    <property type="entry name" value="Rieske_2Fe-2S"/>
</dbReference>
<dbReference type="RefSeq" id="WP_061803039.1">
    <property type="nucleotide sequence ID" value="NZ_FOXX01000016.1"/>
</dbReference>
<proteinExistence type="predicted"/>